<dbReference type="RefSeq" id="WP_184174960.1">
    <property type="nucleotide sequence ID" value="NZ_JACHGF010000004.1"/>
</dbReference>
<name>A0A840TTZ1_9BACT</name>
<protein>
    <submittedName>
        <fullName evidence="1">Uncharacterized protein</fullName>
    </submittedName>
</protein>
<evidence type="ECO:0000313" key="2">
    <source>
        <dbReference type="Proteomes" id="UP000557307"/>
    </source>
</evidence>
<keyword evidence="2" id="KW-1185">Reference proteome</keyword>
<sequence length="113" mass="12972">MNTPINNQTPQVPAPWWEAPSPYSGEQQKALYEHINSFFDSVGPDFVAEHLYQLVSIIMLNNNDKDQGWEISPEEALTIASHTAQIAFFFARFAKIWHSLEWLSLRDCHNGKP</sequence>
<comment type="caution">
    <text evidence="1">The sequence shown here is derived from an EMBL/GenBank/DDBJ whole genome shotgun (WGS) entry which is preliminary data.</text>
</comment>
<accession>A0A840TTZ1</accession>
<organism evidence="1 2">
    <name type="scientific">Rhabdobacter roseus</name>
    <dbReference type="NCBI Taxonomy" id="1655419"/>
    <lineage>
        <taxon>Bacteria</taxon>
        <taxon>Pseudomonadati</taxon>
        <taxon>Bacteroidota</taxon>
        <taxon>Cytophagia</taxon>
        <taxon>Cytophagales</taxon>
        <taxon>Cytophagaceae</taxon>
        <taxon>Rhabdobacter</taxon>
    </lineage>
</organism>
<gene>
    <name evidence="1" type="ORF">HNQ92_003170</name>
</gene>
<dbReference type="Proteomes" id="UP000557307">
    <property type="component" value="Unassembled WGS sequence"/>
</dbReference>
<dbReference type="AlphaFoldDB" id="A0A840TTZ1"/>
<reference evidence="1 2" key="1">
    <citation type="submission" date="2020-08" db="EMBL/GenBank/DDBJ databases">
        <title>Genomic Encyclopedia of Type Strains, Phase IV (KMG-IV): sequencing the most valuable type-strain genomes for metagenomic binning, comparative biology and taxonomic classification.</title>
        <authorList>
            <person name="Goeker M."/>
        </authorList>
    </citation>
    <scope>NUCLEOTIDE SEQUENCE [LARGE SCALE GENOMIC DNA]</scope>
    <source>
        <strain evidence="1 2">DSM 105074</strain>
    </source>
</reference>
<proteinExistence type="predicted"/>
<evidence type="ECO:0000313" key="1">
    <source>
        <dbReference type="EMBL" id="MBB5285022.1"/>
    </source>
</evidence>
<dbReference type="EMBL" id="JACHGF010000004">
    <property type="protein sequence ID" value="MBB5285022.1"/>
    <property type="molecule type" value="Genomic_DNA"/>
</dbReference>